<gene>
    <name evidence="3" type="ORF">ATL41_1098</name>
</gene>
<feature type="region of interest" description="Disordered" evidence="1">
    <location>
        <begin position="608"/>
        <end position="643"/>
    </location>
</feature>
<protein>
    <submittedName>
        <fullName evidence="3">Putative Flp pilus-assembly TadE/G-like protein</fullName>
    </submittedName>
</protein>
<evidence type="ECO:0000256" key="1">
    <source>
        <dbReference type="SAM" id="MobiDB-lite"/>
    </source>
</evidence>
<feature type="compositionally biased region" description="Basic and acidic residues" evidence="1">
    <location>
        <begin position="608"/>
        <end position="624"/>
    </location>
</feature>
<sequence length="874" mass="94835">MMRRRELGPRGSVTVVLTLVLVPIMVVAGLFVDGSRGVLARSVVRSAQQLAINDVLAKHDDLLRQTFGLLAVIDSEELDVAARQILASSASGDGGGDVLRLKFSSEDFGEVEVVANANLAQADVLTNQIVEYMKYRAPVEFMSQLAESINWLINLQTKIELVKKRVEGINKLAKLVDEVNDLADQVAEMADQLTAAYDALTKLNTLLADDGPDSIKQRFLDLARAYLDYEAYPSAASRRAFDQAQTRALEIWTIIEDAATKAGAAATALMKLDPTGVVTAASDLIDFVDKDLLPAAKKDEEVSAGADSDGKDAQEDAGFLKTTAQKVKDAILNRFSERDRAELSNALDRFAKDAKPILAEKYTKAKLVSMLSSTVGDAIDAYKEAKDAGEEPGDAALLSILEGTWDNIWTLVYQDLNGPLRELTDAMLFSKLKDLAEKGLKELGEDLVDAVKRGISAEVSEQATVSVQAMIKSLKDRAVSYGELLDAVATQKATPYEGTDRWDNRPSLGGASGSEEATEELAAFADADETDLDAFSADSTSLLDSVLGLVDGLLQKAEDVRDGVFFTEYVTGMFTYSTLDNVSVTMEQSKNQNCLWSAKCAAQKKESADKKAADVEKDPKKRTPEGGATSDGDPGERISQEDYPDMCWEGDCASEVEYVLTGLNSPAAVYGMISLLRYGINLVVAFSDRIVTAIRMVVAGIPFVGWLAAAVPFVAALIQTFDDMARMRNGELVTFIPKELSVLRFGAELSKEALSIGEVQQSYNSTQEKRTSGKRRQLGEVELGYIHYLKIFLIIGWIADSEGQVRRAGDIIDFNMGYLGRDDFHLEKAGTAFTVSSQYEVQPFVATFFGGSGPADSLFEGDSGKFRLTTVGGF</sequence>
<keyword evidence="2" id="KW-1133">Transmembrane helix</keyword>
<proteinExistence type="predicted"/>
<dbReference type="EMBL" id="PDJH01000001">
    <property type="protein sequence ID" value="PFG36380.1"/>
    <property type="molecule type" value="Genomic_DNA"/>
</dbReference>
<keyword evidence="2" id="KW-0472">Membrane</keyword>
<name>A0A2A9EDU4_9MICO</name>
<evidence type="ECO:0000256" key="2">
    <source>
        <dbReference type="SAM" id="Phobius"/>
    </source>
</evidence>
<feature type="region of interest" description="Disordered" evidence="1">
    <location>
        <begin position="496"/>
        <end position="515"/>
    </location>
</feature>
<evidence type="ECO:0000313" key="4">
    <source>
        <dbReference type="Proteomes" id="UP000221394"/>
    </source>
</evidence>
<organism evidence="3 4">
    <name type="scientific">Flavimobilis soli</name>
    <dbReference type="NCBI Taxonomy" id="442709"/>
    <lineage>
        <taxon>Bacteria</taxon>
        <taxon>Bacillati</taxon>
        <taxon>Actinomycetota</taxon>
        <taxon>Actinomycetes</taxon>
        <taxon>Micrococcales</taxon>
        <taxon>Jonesiaceae</taxon>
        <taxon>Flavimobilis</taxon>
    </lineage>
</organism>
<dbReference type="OrthoDB" id="5135382at2"/>
<keyword evidence="4" id="KW-1185">Reference proteome</keyword>
<dbReference type="AlphaFoldDB" id="A0A2A9EDU4"/>
<reference evidence="3 4" key="1">
    <citation type="submission" date="2017-10" db="EMBL/GenBank/DDBJ databases">
        <title>Sequencing the genomes of 1000 actinobacteria strains.</title>
        <authorList>
            <person name="Klenk H.-P."/>
        </authorList>
    </citation>
    <scope>NUCLEOTIDE SEQUENCE [LARGE SCALE GENOMIC DNA]</scope>
    <source>
        <strain evidence="3 4">DSM 21574</strain>
    </source>
</reference>
<comment type="caution">
    <text evidence="3">The sequence shown here is derived from an EMBL/GenBank/DDBJ whole genome shotgun (WGS) entry which is preliminary data.</text>
</comment>
<keyword evidence="2" id="KW-0812">Transmembrane</keyword>
<dbReference type="RefSeq" id="WP_143556577.1">
    <property type="nucleotide sequence ID" value="NZ_PDJH01000001.1"/>
</dbReference>
<feature type="transmembrane region" description="Helical" evidence="2">
    <location>
        <begin position="696"/>
        <end position="718"/>
    </location>
</feature>
<accession>A0A2A9EDU4</accession>
<dbReference type="Proteomes" id="UP000221394">
    <property type="component" value="Unassembled WGS sequence"/>
</dbReference>
<evidence type="ECO:0000313" key="3">
    <source>
        <dbReference type="EMBL" id="PFG36380.1"/>
    </source>
</evidence>